<dbReference type="AlphaFoldDB" id="E0VY91"/>
<reference evidence="1" key="1">
    <citation type="submission" date="2007-04" db="EMBL/GenBank/DDBJ databases">
        <title>Annotation of Pediculus humanus corporis strain USDA.</title>
        <authorList>
            <person name="Kirkness E."/>
            <person name="Hannick L."/>
            <person name="Hass B."/>
            <person name="Bruggner R."/>
            <person name="Lawson D."/>
            <person name="Bidwell S."/>
            <person name="Joardar V."/>
            <person name="Caler E."/>
            <person name="Walenz B."/>
            <person name="Inman J."/>
            <person name="Schobel S."/>
            <person name="Galinsky K."/>
            <person name="Amedeo P."/>
            <person name="Strausberg R."/>
        </authorList>
    </citation>
    <scope>NUCLEOTIDE SEQUENCE</scope>
    <source>
        <strain evidence="1">USDA</strain>
    </source>
</reference>
<dbReference type="VEuPathDB" id="VectorBase:PHUM511900"/>
<sequence>MIIVFIVYIRCKLTTLVQGETFSNHLFESSSPSPSTSPPSLLFSSLLLLTLLLVLRVIPVCDFPSLKMSIFSLIEVPSIRGGTVSEKGKEREKQVTRKMFVGCRLLLMT</sequence>
<dbReference type="HOGENOM" id="CLU_2187063_0_0_1"/>
<dbReference type="CTD" id="8233069"/>
<dbReference type="RefSeq" id="XP_002431085.1">
    <property type="nucleotide sequence ID" value="XM_002431040.1"/>
</dbReference>
<dbReference type="GeneID" id="8233069"/>
<evidence type="ECO:0000313" key="2">
    <source>
        <dbReference type="EnsemblMetazoa" id="PHUM511900-PA"/>
    </source>
</evidence>
<evidence type="ECO:0000313" key="1">
    <source>
        <dbReference type="EMBL" id="EEB18347.1"/>
    </source>
</evidence>
<protein>
    <submittedName>
        <fullName evidence="1 2">Uncharacterized protein</fullName>
    </submittedName>
</protein>
<reference evidence="1" key="2">
    <citation type="submission" date="2007-04" db="EMBL/GenBank/DDBJ databases">
        <title>The genome of the human body louse.</title>
        <authorList>
            <consortium name="The Human Body Louse Genome Consortium"/>
            <person name="Kirkness E."/>
            <person name="Walenz B."/>
            <person name="Hass B."/>
            <person name="Bruggner R."/>
            <person name="Strausberg R."/>
        </authorList>
    </citation>
    <scope>NUCLEOTIDE SEQUENCE</scope>
    <source>
        <strain evidence="1">USDA</strain>
    </source>
</reference>
<proteinExistence type="predicted"/>
<dbReference type="KEGG" id="phu:Phum_PHUM511900"/>
<dbReference type="InParanoid" id="E0VY91"/>
<dbReference type="EnsemblMetazoa" id="PHUM511900-RA">
    <property type="protein sequence ID" value="PHUM511900-PA"/>
    <property type="gene ID" value="PHUM511900"/>
</dbReference>
<name>E0VY91_PEDHC</name>
<dbReference type="EMBL" id="DS235845">
    <property type="protein sequence ID" value="EEB18347.1"/>
    <property type="molecule type" value="Genomic_DNA"/>
</dbReference>
<dbReference type="EMBL" id="AAZO01006225">
    <property type="status" value="NOT_ANNOTATED_CDS"/>
    <property type="molecule type" value="Genomic_DNA"/>
</dbReference>
<evidence type="ECO:0000313" key="3">
    <source>
        <dbReference type="Proteomes" id="UP000009046"/>
    </source>
</evidence>
<gene>
    <name evidence="2" type="primary">8233069</name>
    <name evidence="1" type="ORF">Phum_PHUM511900</name>
</gene>
<accession>E0VY91</accession>
<keyword evidence="3" id="KW-1185">Reference proteome</keyword>
<organism>
    <name type="scientific">Pediculus humanus subsp. corporis</name>
    <name type="common">Body louse</name>
    <dbReference type="NCBI Taxonomy" id="121224"/>
    <lineage>
        <taxon>Eukaryota</taxon>
        <taxon>Metazoa</taxon>
        <taxon>Ecdysozoa</taxon>
        <taxon>Arthropoda</taxon>
        <taxon>Hexapoda</taxon>
        <taxon>Insecta</taxon>
        <taxon>Pterygota</taxon>
        <taxon>Neoptera</taxon>
        <taxon>Paraneoptera</taxon>
        <taxon>Psocodea</taxon>
        <taxon>Troctomorpha</taxon>
        <taxon>Phthiraptera</taxon>
        <taxon>Anoplura</taxon>
        <taxon>Pediculidae</taxon>
        <taxon>Pediculus</taxon>
    </lineage>
</organism>
<dbReference type="Proteomes" id="UP000009046">
    <property type="component" value="Unassembled WGS sequence"/>
</dbReference>
<reference evidence="2" key="3">
    <citation type="submission" date="2020-05" db="UniProtKB">
        <authorList>
            <consortium name="EnsemblMetazoa"/>
        </authorList>
    </citation>
    <scope>IDENTIFICATION</scope>
    <source>
        <strain evidence="2">USDA</strain>
    </source>
</reference>